<evidence type="ECO:0000256" key="1">
    <source>
        <dbReference type="SAM" id="MobiDB-lite"/>
    </source>
</evidence>
<dbReference type="EMBL" id="GBXM01098487">
    <property type="protein sequence ID" value="JAH10090.1"/>
    <property type="molecule type" value="Transcribed_RNA"/>
</dbReference>
<organism evidence="2">
    <name type="scientific">Anguilla anguilla</name>
    <name type="common">European freshwater eel</name>
    <name type="synonym">Muraena anguilla</name>
    <dbReference type="NCBI Taxonomy" id="7936"/>
    <lineage>
        <taxon>Eukaryota</taxon>
        <taxon>Metazoa</taxon>
        <taxon>Chordata</taxon>
        <taxon>Craniata</taxon>
        <taxon>Vertebrata</taxon>
        <taxon>Euteleostomi</taxon>
        <taxon>Actinopterygii</taxon>
        <taxon>Neopterygii</taxon>
        <taxon>Teleostei</taxon>
        <taxon>Anguilliformes</taxon>
        <taxon>Anguillidae</taxon>
        <taxon>Anguilla</taxon>
    </lineage>
</organism>
<sequence length="49" mass="5332">MISLGNISFLVYLSTHVKTERTLQKRKSAWGNSHAGLRAEPRAAPVAPA</sequence>
<dbReference type="AlphaFoldDB" id="A0A0E9Q174"/>
<protein>
    <submittedName>
        <fullName evidence="2">Uncharacterized protein</fullName>
    </submittedName>
</protein>
<proteinExistence type="predicted"/>
<accession>A0A0E9Q174</accession>
<feature type="region of interest" description="Disordered" evidence="1">
    <location>
        <begin position="23"/>
        <end position="49"/>
    </location>
</feature>
<evidence type="ECO:0000313" key="2">
    <source>
        <dbReference type="EMBL" id="JAH10090.1"/>
    </source>
</evidence>
<reference evidence="2" key="1">
    <citation type="submission" date="2014-11" db="EMBL/GenBank/DDBJ databases">
        <authorList>
            <person name="Amaro Gonzalez C."/>
        </authorList>
    </citation>
    <scope>NUCLEOTIDE SEQUENCE</scope>
</reference>
<name>A0A0E9Q174_ANGAN</name>
<reference evidence="2" key="2">
    <citation type="journal article" date="2015" name="Fish Shellfish Immunol.">
        <title>Early steps in the European eel (Anguilla anguilla)-Vibrio vulnificus interaction in the gills: Role of the RtxA13 toxin.</title>
        <authorList>
            <person name="Callol A."/>
            <person name="Pajuelo D."/>
            <person name="Ebbesson L."/>
            <person name="Teles M."/>
            <person name="MacKenzie S."/>
            <person name="Amaro C."/>
        </authorList>
    </citation>
    <scope>NUCLEOTIDE SEQUENCE</scope>
</reference>